<dbReference type="NCBIfam" id="TIGR00357">
    <property type="entry name" value="peptide-methionine (R)-S-oxide reductase MsrB"/>
    <property type="match status" value="1"/>
</dbReference>
<dbReference type="PROSITE" id="PS51790">
    <property type="entry name" value="MSRB"/>
    <property type="match status" value="1"/>
</dbReference>
<comment type="function">
    <text evidence="5">Catalyzes the reduction of methionine sulfoxide (MetSO) to methionine in proteins. Plays a protective role against oxidative stress by restoring activity to proteins that have been inactivated by methionine oxidation. MSRB family specifically reduces the MetSO R-enantiomer.</text>
</comment>
<dbReference type="Gene3D" id="2.170.150.20">
    <property type="entry name" value="Peptide methionine sulfoxide reductase"/>
    <property type="match status" value="1"/>
</dbReference>
<dbReference type="GO" id="GO:0046872">
    <property type="term" value="F:metal ion binding"/>
    <property type="evidence" value="ECO:0007669"/>
    <property type="project" value="UniProtKB-KW"/>
</dbReference>
<dbReference type="GO" id="GO:0006979">
    <property type="term" value="P:response to oxidative stress"/>
    <property type="evidence" value="ECO:0007669"/>
    <property type="project" value="InterPro"/>
</dbReference>
<keyword evidence="8" id="KW-1185">Reference proteome</keyword>
<name>A0AAW1QRF7_9CHLO</name>
<evidence type="ECO:0000313" key="8">
    <source>
        <dbReference type="Proteomes" id="UP001489004"/>
    </source>
</evidence>
<evidence type="ECO:0000313" key="7">
    <source>
        <dbReference type="EMBL" id="KAK9824029.1"/>
    </source>
</evidence>
<proteinExistence type="inferred from homology"/>
<feature type="domain" description="MsrB" evidence="6">
    <location>
        <begin position="15"/>
        <end position="138"/>
    </location>
</feature>
<dbReference type="GO" id="GO:0033743">
    <property type="term" value="F:peptide-methionine (R)-S-oxide reductase activity"/>
    <property type="evidence" value="ECO:0007669"/>
    <property type="project" value="UniProtKB-EC"/>
</dbReference>
<dbReference type="Pfam" id="PF01641">
    <property type="entry name" value="SelR"/>
    <property type="match status" value="1"/>
</dbReference>
<dbReference type="InterPro" id="IPR028427">
    <property type="entry name" value="Met_Sox_Rdtase_MsrB"/>
</dbReference>
<protein>
    <recommendedName>
        <fullName evidence="5">Peptide-methionine (R)-S-oxide reductase</fullName>
        <ecNumber evidence="5">1.8.4.12</ecNumber>
    </recommendedName>
</protein>
<evidence type="ECO:0000256" key="2">
    <source>
        <dbReference type="ARBA" id="ARBA00022723"/>
    </source>
</evidence>
<sequence>MASNTDVNLDKSTPENKWKEVLSTEEYQILRQKGTEPAGTGQYNKIYKDGEYNCAGCGATLYKSDTKFDSGCGWPAFYAEIPGAVDRHVDSSFGMKRTEITCSKCGGHLGHVFEGEGFKTPTDERHCVNSRSLKFQAKN</sequence>
<evidence type="ECO:0000256" key="1">
    <source>
        <dbReference type="ARBA" id="ARBA00007174"/>
    </source>
</evidence>
<accession>A0AAW1QRF7</accession>
<dbReference type="PANTHER" id="PTHR46081:SF8">
    <property type="entry name" value="PEPTIDE METHIONINE SULFOXIDE REDUCTASE 2"/>
    <property type="match status" value="1"/>
</dbReference>
<dbReference type="EC" id="1.8.4.12" evidence="5"/>
<dbReference type="EMBL" id="JALJOR010000002">
    <property type="protein sequence ID" value="KAK9824029.1"/>
    <property type="molecule type" value="Genomic_DNA"/>
</dbReference>
<organism evidence="7 8">
    <name type="scientific">[Myrmecia] bisecta</name>
    <dbReference type="NCBI Taxonomy" id="41462"/>
    <lineage>
        <taxon>Eukaryota</taxon>
        <taxon>Viridiplantae</taxon>
        <taxon>Chlorophyta</taxon>
        <taxon>core chlorophytes</taxon>
        <taxon>Trebouxiophyceae</taxon>
        <taxon>Trebouxiales</taxon>
        <taxon>Trebouxiaceae</taxon>
        <taxon>Myrmecia</taxon>
    </lineage>
</organism>
<evidence type="ECO:0000259" key="6">
    <source>
        <dbReference type="PROSITE" id="PS51790"/>
    </source>
</evidence>
<evidence type="ECO:0000256" key="3">
    <source>
        <dbReference type="ARBA" id="ARBA00022833"/>
    </source>
</evidence>
<dbReference type="SUPFAM" id="SSF51316">
    <property type="entry name" value="Mss4-like"/>
    <property type="match status" value="1"/>
</dbReference>
<comment type="similarity">
    <text evidence="1 5">Belongs to the MsrB Met sulfoxide reductase family.</text>
</comment>
<dbReference type="AlphaFoldDB" id="A0AAW1QRF7"/>
<reference evidence="7 8" key="1">
    <citation type="journal article" date="2024" name="Nat. Commun.">
        <title>Phylogenomics reveals the evolutionary origins of lichenization in chlorophyte algae.</title>
        <authorList>
            <person name="Puginier C."/>
            <person name="Libourel C."/>
            <person name="Otte J."/>
            <person name="Skaloud P."/>
            <person name="Haon M."/>
            <person name="Grisel S."/>
            <person name="Petersen M."/>
            <person name="Berrin J.G."/>
            <person name="Delaux P.M."/>
            <person name="Dal Grande F."/>
            <person name="Keller J."/>
        </authorList>
    </citation>
    <scope>NUCLEOTIDE SEQUENCE [LARGE SCALE GENOMIC DNA]</scope>
    <source>
        <strain evidence="7 8">SAG 2043</strain>
    </source>
</reference>
<dbReference type="InterPro" id="IPR002579">
    <property type="entry name" value="Met_Sox_Rdtase_MsrB_dom"/>
</dbReference>
<dbReference type="GO" id="GO:0030091">
    <property type="term" value="P:protein repair"/>
    <property type="evidence" value="ECO:0007669"/>
    <property type="project" value="InterPro"/>
</dbReference>
<keyword evidence="3 5" id="KW-0862">Zinc</keyword>
<dbReference type="Proteomes" id="UP001489004">
    <property type="component" value="Unassembled WGS sequence"/>
</dbReference>
<keyword evidence="4 5" id="KW-0560">Oxidoreductase</keyword>
<evidence type="ECO:0000256" key="5">
    <source>
        <dbReference type="RuleBase" id="RU365044"/>
    </source>
</evidence>
<keyword evidence="2 5" id="KW-0479">Metal-binding</keyword>
<evidence type="ECO:0000256" key="4">
    <source>
        <dbReference type="ARBA" id="ARBA00023002"/>
    </source>
</evidence>
<gene>
    <name evidence="7" type="ORF">WJX72_007099</name>
</gene>
<dbReference type="InterPro" id="IPR011057">
    <property type="entry name" value="Mss4-like_sf"/>
</dbReference>
<comment type="caution">
    <text evidence="7">The sequence shown here is derived from an EMBL/GenBank/DDBJ whole genome shotgun (WGS) entry which is preliminary data.</text>
</comment>
<comment type="catalytic activity">
    <reaction evidence="5">
        <text>L-methionyl-[protein] + [thioredoxin]-disulfide + H2O = L-methionyl-(R)-S-oxide-[protein] + [thioredoxin]-dithiol</text>
        <dbReference type="Rhea" id="RHEA:24164"/>
        <dbReference type="Rhea" id="RHEA-COMP:10698"/>
        <dbReference type="Rhea" id="RHEA-COMP:10700"/>
        <dbReference type="Rhea" id="RHEA-COMP:12313"/>
        <dbReference type="Rhea" id="RHEA-COMP:12314"/>
        <dbReference type="ChEBI" id="CHEBI:15377"/>
        <dbReference type="ChEBI" id="CHEBI:16044"/>
        <dbReference type="ChEBI" id="CHEBI:29950"/>
        <dbReference type="ChEBI" id="CHEBI:45764"/>
        <dbReference type="ChEBI" id="CHEBI:50058"/>
        <dbReference type="EC" id="1.8.4.12"/>
    </reaction>
</comment>
<comment type="cofactor">
    <cofactor evidence="5">
        <name>Zn(2+)</name>
        <dbReference type="ChEBI" id="CHEBI:29105"/>
    </cofactor>
    <text evidence="5">Binds 1 zinc ion per subunit.</text>
</comment>
<dbReference type="PANTHER" id="PTHR46081">
    <property type="entry name" value="PEPTIDE METHIONINE SULFOXIDE REDUCTASE 2"/>
    <property type="match status" value="1"/>
</dbReference>